<dbReference type="Proteomes" id="UP001166251">
    <property type="component" value="Unassembled WGS sequence"/>
</dbReference>
<dbReference type="Pfam" id="PF00294">
    <property type="entry name" value="PfkB"/>
    <property type="match status" value="1"/>
</dbReference>
<dbReference type="PANTHER" id="PTHR10584:SF166">
    <property type="entry name" value="RIBOKINASE"/>
    <property type="match status" value="1"/>
</dbReference>
<proteinExistence type="predicted"/>
<comment type="caution">
    <text evidence="4">The sequence shown here is derived from an EMBL/GenBank/DDBJ whole genome shotgun (WGS) entry which is preliminary data.</text>
</comment>
<dbReference type="InterPro" id="IPR002139">
    <property type="entry name" value="Ribo/fructo_kinase"/>
</dbReference>
<dbReference type="InterPro" id="IPR011611">
    <property type="entry name" value="PfkB_dom"/>
</dbReference>
<dbReference type="InterPro" id="IPR029056">
    <property type="entry name" value="Ribokinase-like"/>
</dbReference>
<keyword evidence="1" id="KW-0808">Transferase</keyword>
<keyword evidence="2 4" id="KW-0418">Kinase</keyword>
<protein>
    <submittedName>
        <fullName evidence="4">Carbohydrate kinase family protein</fullName>
    </submittedName>
</protein>
<evidence type="ECO:0000256" key="1">
    <source>
        <dbReference type="ARBA" id="ARBA00022679"/>
    </source>
</evidence>
<evidence type="ECO:0000313" key="5">
    <source>
        <dbReference type="Proteomes" id="UP001166251"/>
    </source>
</evidence>
<dbReference type="Gene3D" id="3.40.1190.20">
    <property type="match status" value="1"/>
</dbReference>
<accession>A0ABS7ECK4</accession>
<keyword evidence="5" id="KW-1185">Reference proteome</keyword>
<dbReference type="EMBL" id="JAHZSS010000002">
    <property type="protein sequence ID" value="MBW8190059.1"/>
    <property type="molecule type" value="Genomic_DNA"/>
</dbReference>
<dbReference type="PANTHER" id="PTHR10584">
    <property type="entry name" value="SUGAR KINASE"/>
    <property type="match status" value="1"/>
</dbReference>
<dbReference type="GO" id="GO:0016301">
    <property type="term" value="F:kinase activity"/>
    <property type="evidence" value="ECO:0007669"/>
    <property type="project" value="UniProtKB-KW"/>
</dbReference>
<dbReference type="SUPFAM" id="SSF53613">
    <property type="entry name" value="Ribokinase-like"/>
    <property type="match status" value="1"/>
</dbReference>
<gene>
    <name evidence="4" type="ORF">K0504_03345</name>
</gene>
<evidence type="ECO:0000259" key="3">
    <source>
        <dbReference type="Pfam" id="PF00294"/>
    </source>
</evidence>
<dbReference type="RefSeq" id="WP_220102727.1">
    <property type="nucleotide sequence ID" value="NZ_JAHZSS010000002.1"/>
</dbReference>
<dbReference type="PRINTS" id="PR00990">
    <property type="entry name" value="RIBOKINASE"/>
</dbReference>
<evidence type="ECO:0000256" key="2">
    <source>
        <dbReference type="ARBA" id="ARBA00022777"/>
    </source>
</evidence>
<organism evidence="4 5">
    <name type="scientific">Neiella holothuriorum</name>
    <dbReference type="NCBI Taxonomy" id="2870530"/>
    <lineage>
        <taxon>Bacteria</taxon>
        <taxon>Pseudomonadati</taxon>
        <taxon>Pseudomonadota</taxon>
        <taxon>Gammaproteobacteria</taxon>
        <taxon>Alteromonadales</taxon>
        <taxon>Echinimonadaceae</taxon>
        <taxon>Neiella</taxon>
    </lineage>
</organism>
<sequence>MTVKKSSVFVAGGASWDAIIDLEALPTGEPGTIFARHYHETVGGTGAGKALNLERLGFNVLLHVTLGQDDWGEKIQQRFRHTAVQLLTDIDPNGTERHTNIMDPDGRRLSIYTHAASEFPGIDPDHLSKAMQHADYVVLNIMNYCRRLIPYAQQLGKPIWCDLHDYDGCTDYHRDFVKAADYLFMSDEKLPDPKPLMTSLIAEGKKLVVCTQGKHGALAVTHTGEWYQIAADTEVQVTDCNGAGDAFFSGYLLAHHQGLAPQACLQVASKVAGRCVMSSELVDEKLTPALALQGFLP</sequence>
<evidence type="ECO:0000313" key="4">
    <source>
        <dbReference type="EMBL" id="MBW8190059.1"/>
    </source>
</evidence>
<reference evidence="4" key="1">
    <citation type="submission" date="2021-07" db="EMBL/GenBank/DDBJ databases">
        <title>Neiella marina sp. nov., isolated from the intestinal content of sea cucumber Apostichopus japonicus.</title>
        <authorList>
            <person name="Bai X."/>
        </authorList>
    </citation>
    <scope>NUCLEOTIDE SEQUENCE</scope>
    <source>
        <strain evidence="4">126</strain>
    </source>
</reference>
<feature type="domain" description="Carbohydrate kinase PfkB" evidence="3">
    <location>
        <begin position="16"/>
        <end position="277"/>
    </location>
</feature>
<name>A0ABS7ECK4_9GAMM</name>